<proteinExistence type="inferred from homology"/>
<dbReference type="SUPFAM" id="SSF52540">
    <property type="entry name" value="P-loop containing nucleoside triphosphate hydrolases"/>
    <property type="match status" value="1"/>
</dbReference>
<dbReference type="Pfam" id="PF00005">
    <property type="entry name" value="ABC_tran"/>
    <property type="match status" value="1"/>
</dbReference>
<sequence>VNPVGDAIRVEGLEKSFGDWPVLWNLDLTLGWGQFLVLFGANGAGKSTLLRILSTQAKADAGTALVSGHDLRRNPQAVRSRVGVVAHRTFLYDDLTSLENLVYYGRLFGLKDPEKRAVEALSRLGMSRRSGYRLRSLSHGMQKRVA</sequence>
<feature type="non-terminal residue" evidence="6">
    <location>
        <position position="1"/>
    </location>
</feature>
<keyword evidence="4" id="KW-0067">ATP-binding</keyword>
<evidence type="ECO:0000256" key="2">
    <source>
        <dbReference type="ARBA" id="ARBA00022448"/>
    </source>
</evidence>
<keyword evidence="3" id="KW-0547">Nucleotide-binding</keyword>
<feature type="non-terminal residue" evidence="6">
    <location>
        <position position="146"/>
    </location>
</feature>
<dbReference type="GO" id="GO:0005524">
    <property type="term" value="F:ATP binding"/>
    <property type="evidence" value="ECO:0007669"/>
    <property type="project" value="UniProtKB-KW"/>
</dbReference>
<dbReference type="InterPro" id="IPR003439">
    <property type="entry name" value="ABC_transporter-like_ATP-bd"/>
</dbReference>
<dbReference type="Gene3D" id="3.40.50.300">
    <property type="entry name" value="P-loop containing nucleotide triphosphate hydrolases"/>
    <property type="match status" value="1"/>
</dbReference>
<dbReference type="PANTHER" id="PTHR42711:SF5">
    <property type="entry name" value="ABC TRANSPORTER ATP-BINDING PROTEIN NATA"/>
    <property type="match status" value="1"/>
</dbReference>
<reference evidence="6" key="1">
    <citation type="submission" date="2018-05" db="EMBL/GenBank/DDBJ databases">
        <authorList>
            <person name="Lanie J.A."/>
            <person name="Ng W.-L."/>
            <person name="Kazmierczak K.M."/>
            <person name="Andrzejewski T.M."/>
            <person name="Davidsen T.M."/>
            <person name="Wayne K.J."/>
            <person name="Tettelin H."/>
            <person name="Glass J.I."/>
            <person name="Rusch D."/>
            <person name="Podicherti R."/>
            <person name="Tsui H.-C.T."/>
            <person name="Winkler M.E."/>
        </authorList>
    </citation>
    <scope>NUCLEOTIDE SEQUENCE</scope>
</reference>
<evidence type="ECO:0000256" key="3">
    <source>
        <dbReference type="ARBA" id="ARBA00022741"/>
    </source>
</evidence>
<feature type="domain" description="ABC transporter" evidence="5">
    <location>
        <begin position="25"/>
        <end position="146"/>
    </location>
</feature>
<accession>A0A382UIT2</accession>
<keyword evidence="2" id="KW-0813">Transport</keyword>
<dbReference type="EMBL" id="UINC01144585">
    <property type="protein sequence ID" value="SVD34189.1"/>
    <property type="molecule type" value="Genomic_DNA"/>
</dbReference>
<protein>
    <recommendedName>
        <fullName evidence="5">ABC transporter domain-containing protein</fullName>
    </recommendedName>
</protein>
<dbReference type="InterPro" id="IPR027417">
    <property type="entry name" value="P-loop_NTPase"/>
</dbReference>
<dbReference type="PANTHER" id="PTHR42711">
    <property type="entry name" value="ABC TRANSPORTER ATP-BINDING PROTEIN"/>
    <property type="match status" value="1"/>
</dbReference>
<evidence type="ECO:0000256" key="1">
    <source>
        <dbReference type="ARBA" id="ARBA00005417"/>
    </source>
</evidence>
<organism evidence="6">
    <name type="scientific">marine metagenome</name>
    <dbReference type="NCBI Taxonomy" id="408172"/>
    <lineage>
        <taxon>unclassified sequences</taxon>
        <taxon>metagenomes</taxon>
        <taxon>ecological metagenomes</taxon>
    </lineage>
</organism>
<dbReference type="InterPro" id="IPR050763">
    <property type="entry name" value="ABC_transporter_ATP-binding"/>
</dbReference>
<comment type="similarity">
    <text evidence="1">Belongs to the ABC transporter superfamily.</text>
</comment>
<gene>
    <name evidence="6" type="ORF">METZ01_LOCUS387043</name>
</gene>
<name>A0A382UIT2_9ZZZZ</name>
<evidence type="ECO:0000313" key="6">
    <source>
        <dbReference type="EMBL" id="SVD34189.1"/>
    </source>
</evidence>
<evidence type="ECO:0000259" key="5">
    <source>
        <dbReference type="Pfam" id="PF00005"/>
    </source>
</evidence>
<evidence type="ECO:0000256" key="4">
    <source>
        <dbReference type="ARBA" id="ARBA00022840"/>
    </source>
</evidence>
<dbReference type="AlphaFoldDB" id="A0A382UIT2"/>
<dbReference type="GO" id="GO:0016887">
    <property type="term" value="F:ATP hydrolysis activity"/>
    <property type="evidence" value="ECO:0007669"/>
    <property type="project" value="InterPro"/>
</dbReference>